<dbReference type="Proteomes" id="UP001165378">
    <property type="component" value="Unassembled WGS sequence"/>
</dbReference>
<sequence>MGLAKMFRAIVDWFQLHRPATRKGTVLLAAGVCLAVAAAAIVPALLTGGDGKKKVPPTQSPTAAPPAPIAPVGDTCAPPAGPVQPWTWLGTPGGAADPRCVGFATGPSAVLAHGDPDIAAILDLVGQDNRSVEQRGKPTVTVVAMLPLTGDAQNRPIDVLGGVYQLRGIHTALREHNGDGSDAHPGTLPLVRLVVADVGAGFSHAEAVAAKVIESGRLDPSFAGVVGLNQGRGTTSSAISLFDEAKIPMLATTATSDDLTAPQAGRRMFAWYWRIAAKNSAEAELIVKFLREVDPATKAPRAKRPFIVFRDKDAYSTNLAGDVQSAYYASPPGTWPHARAYQGQDRLALQAEMAKAVEPACAEAAAGRGYDAVVFTGRADDLRSLSAAMDERGCKALPIVAGDDLAVLESAKTMQRPGAAAALSFSDDRPLYFVDYAPTTKELWPDAPDVRAHAFFAQFAAANPGVLPSSSSMAAYDGLMVMAAAAPKDAGAKSGDALREAVRAGLDGTCGAAAVRGATGVISFDTVGDPQQKHVVVRKFDRGNPSPVVARTGVLVGPIPECAAPARG</sequence>
<proteinExistence type="predicted"/>
<dbReference type="AlphaFoldDB" id="A0AA41U1K1"/>
<protein>
    <recommendedName>
        <fullName evidence="4">Leucine-binding protein domain-containing protein</fullName>
    </recommendedName>
</protein>
<keyword evidence="3" id="KW-1185">Reference proteome</keyword>
<dbReference type="Gene3D" id="3.40.50.2300">
    <property type="match status" value="2"/>
</dbReference>
<dbReference type="PANTHER" id="PTHR47151">
    <property type="entry name" value="LEU/ILE/VAL-BINDING ABC TRANSPORTER SUBUNIT"/>
    <property type="match status" value="1"/>
</dbReference>
<comment type="caution">
    <text evidence="2">The sequence shown here is derived from an EMBL/GenBank/DDBJ whole genome shotgun (WGS) entry which is preliminary data.</text>
</comment>
<evidence type="ECO:0000256" key="1">
    <source>
        <dbReference type="SAM" id="MobiDB-lite"/>
    </source>
</evidence>
<organism evidence="2 3">
    <name type="scientific">Yinghuangia soli</name>
    <dbReference type="NCBI Taxonomy" id="2908204"/>
    <lineage>
        <taxon>Bacteria</taxon>
        <taxon>Bacillati</taxon>
        <taxon>Actinomycetota</taxon>
        <taxon>Actinomycetes</taxon>
        <taxon>Kitasatosporales</taxon>
        <taxon>Streptomycetaceae</taxon>
        <taxon>Yinghuangia</taxon>
    </lineage>
</organism>
<dbReference type="EMBL" id="JAKFHA010000001">
    <property type="protein sequence ID" value="MCF2526214.1"/>
    <property type="molecule type" value="Genomic_DNA"/>
</dbReference>
<dbReference type="PANTHER" id="PTHR47151:SF2">
    <property type="entry name" value="AMINO ACID BINDING PROTEIN"/>
    <property type="match status" value="1"/>
</dbReference>
<reference evidence="2" key="1">
    <citation type="submission" date="2022-01" db="EMBL/GenBank/DDBJ databases">
        <title>Genome-Based Taxonomic Classification of the Phylum Actinobacteria.</title>
        <authorList>
            <person name="Gao Y."/>
        </authorList>
    </citation>
    <scope>NUCLEOTIDE SEQUENCE</scope>
    <source>
        <strain evidence="2">KLBMP 8922</strain>
    </source>
</reference>
<dbReference type="InterPro" id="IPR028082">
    <property type="entry name" value="Peripla_BP_I"/>
</dbReference>
<dbReference type="SUPFAM" id="SSF53822">
    <property type="entry name" value="Periplasmic binding protein-like I"/>
    <property type="match status" value="1"/>
</dbReference>
<evidence type="ECO:0000313" key="2">
    <source>
        <dbReference type="EMBL" id="MCF2526214.1"/>
    </source>
</evidence>
<name>A0AA41U1K1_9ACTN</name>
<feature type="region of interest" description="Disordered" evidence="1">
    <location>
        <begin position="49"/>
        <end position="76"/>
    </location>
</feature>
<evidence type="ECO:0000313" key="3">
    <source>
        <dbReference type="Proteomes" id="UP001165378"/>
    </source>
</evidence>
<dbReference type="RefSeq" id="WP_235050264.1">
    <property type="nucleotide sequence ID" value="NZ_JAKFHA010000001.1"/>
</dbReference>
<evidence type="ECO:0008006" key="4">
    <source>
        <dbReference type="Google" id="ProtNLM"/>
    </source>
</evidence>
<gene>
    <name evidence="2" type="ORF">LZ495_03120</name>
</gene>
<accession>A0AA41U1K1</accession>